<keyword evidence="4" id="KW-0547">Nucleotide-binding</keyword>
<dbReference type="eggNOG" id="arCOG00972">
    <property type="taxonomic scope" value="Archaea"/>
</dbReference>
<comment type="pathway">
    <text evidence="4">Cofactor biosynthesis; NAD(+) biosynthesis; NAD(+) from nicotinamide D-ribonucleotide: step 1/1.</text>
</comment>
<keyword evidence="7" id="KW-1185">Reference proteome</keyword>
<keyword evidence="4" id="KW-0963">Cytoplasm</keyword>
<comment type="similarity">
    <text evidence="1 4">Belongs to the archaeal NMN adenylyltransferase family.</text>
</comment>
<dbReference type="InterPro" id="IPR004821">
    <property type="entry name" value="Cyt_trans-like"/>
</dbReference>
<dbReference type="NCBIfam" id="NF002243">
    <property type="entry name" value="PRK01153.1"/>
    <property type="match status" value="1"/>
</dbReference>
<dbReference type="PATRIC" id="fig|768679.9.peg.1621"/>
<dbReference type="SUPFAM" id="SSF52374">
    <property type="entry name" value="Nucleotidylyl transferase"/>
    <property type="match status" value="1"/>
</dbReference>
<accession>G4RKX9</accession>
<evidence type="ECO:0000256" key="2">
    <source>
        <dbReference type="ARBA" id="ARBA00022679"/>
    </source>
</evidence>
<dbReference type="GO" id="GO:0009435">
    <property type="term" value="P:NAD+ biosynthetic process"/>
    <property type="evidence" value="ECO:0007669"/>
    <property type="project" value="UniProtKB-UniRule"/>
</dbReference>
<dbReference type="AlphaFoldDB" id="G4RKX9"/>
<dbReference type="GeneID" id="11262479"/>
<evidence type="ECO:0000313" key="6">
    <source>
        <dbReference type="EMBL" id="CCC82224.1"/>
    </source>
</evidence>
<dbReference type="RefSeq" id="WP_014127478.1">
    <property type="nucleotide sequence ID" value="NC_016070.1"/>
</dbReference>
<sequence>MRVAFIGRFQPLHLGHAKVIEWLTEKYDDVLIVIGSADKGLTKDNPFTAGERIEMFYRTFGRRLAICTVPDTGGLSSLWGAYIRHWCPPFSIAFSNNNYVKVALSYAGIEVRTHPLFERERYSGRRIRQMMATGNGEWRKLVPDVVASFIDEVGGSERVRLLFEEG</sequence>
<dbReference type="GO" id="GO:0005524">
    <property type="term" value="F:ATP binding"/>
    <property type="evidence" value="ECO:0007669"/>
    <property type="project" value="UniProtKB-KW"/>
</dbReference>
<evidence type="ECO:0000256" key="1">
    <source>
        <dbReference type="ARBA" id="ARBA00010124"/>
    </source>
</evidence>
<comment type="catalytic activity">
    <reaction evidence="4">
        <text>beta-nicotinamide D-ribonucleotide + ATP + H(+) = diphosphate + NAD(+)</text>
        <dbReference type="Rhea" id="RHEA:21360"/>
        <dbReference type="ChEBI" id="CHEBI:14649"/>
        <dbReference type="ChEBI" id="CHEBI:15378"/>
        <dbReference type="ChEBI" id="CHEBI:30616"/>
        <dbReference type="ChEBI" id="CHEBI:33019"/>
        <dbReference type="ChEBI" id="CHEBI:57540"/>
        <dbReference type="EC" id="2.7.7.1"/>
    </reaction>
</comment>
<proteinExistence type="inferred from homology"/>
<keyword evidence="4" id="KW-0067">ATP-binding</keyword>
<dbReference type="EC" id="2.7.7.1" evidence="4"/>
<dbReference type="InterPro" id="IPR006418">
    <property type="entry name" value="NMN_Atrans_arc"/>
</dbReference>
<dbReference type="Pfam" id="PF01467">
    <property type="entry name" value="CTP_transf_like"/>
    <property type="match status" value="1"/>
</dbReference>
<dbReference type="PANTHER" id="PTHR21342">
    <property type="entry name" value="PHOSPHOPANTETHEINE ADENYLYLTRANSFERASE"/>
    <property type="match status" value="1"/>
</dbReference>
<dbReference type="GO" id="GO:0000309">
    <property type="term" value="F:nicotinamide-nucleotide adenylyltransferase activity"/>
    <property type="evidence" value="ECO:0007669"/>
    <property type="project" value="UniProtKB-UniRule"/>
</dbReference>
<dbReference type="UniPathway" id="UPA00253">
    <property type="reaction ID" value="UER00600"/>
</dbReference>
<dbReference type="PANTHER" id="PTHR21342:SF0">
    <property type="entry name" value="BIFUNCTIONAL NMN ADENYLYLTRANSFERASE_NUDIX HYDROLASE"/>
    <property type="match status" value="1"/>
</dbReference>
<name>G4RKX9_THETK</name>
<dbReference type="OrthoDB" id="264480at2157"/>
<keyword evidence="3 4" id="KW-0548">Nucleotidyltransferase</keyword>
<dbReference type="EMBL" id="FN869859">
    <property type="protein sequence ID" value="CCC82224.1"/>
    <property type="molecule type" value="Genomic_DNA"/>
</dbReference>
<dbReference type="HOGENOM" id="CLU_108783_0_0_2"/>
<keyword evidence="4" id="KW-0520">NAD</keyword>
<dbReference type="GO" id="GO:0005737">
    <property type="term" value="C:cytoplasm"/>
    <property type="evidence" value="ECO:0007669"/>
    <property type="project" value="UniProtKB-SubCell"/>
</dbReference>
<comment type="subcellular location">
    <subcellularLocation>
        <location evidence="4">Cytoplasm</location>
    </subcellularLocation>
</comment>
<organism evidence="6 7">
    <name type="scientific">Thermoproteus tenax (strain ATCC 35583 / DSM 2078 / JCM 9277 / NBRC 100435 / Kra 1)</name>
    <dbReference type="NCBI Taxonomy" id="768679"/>
    <lineage>
        <taxon>Archaea</taxon>
        <taxon>Thermoproteota</taxon>
        <taxon>Thermoprotei</taxon>
        <taxon>Thermoproteales</taxon>
        <taxon>Thermoproteaceae</taxon>
        <taxon>Thermoproteus</taxon>
    </lineage>
</organism>
<dbReference type="STRING" id="768679.TTX_1599"/>
<protein>
    <recommendedName>
        <fullName evidence="4">Nicotinamide-nucleotide adenylyltransferase</fullName>
        <ecNumber evidence="4">2.7.7.1</ecNumber>
    </recommendedName>
    <alternativeName>
        <fullName evidence="4">NAD(+) diphosphorylase</fullName>
    </alternativeName>
    <alternativeName>
        <fullName evidence="4">NAD(+) pyrophosphorylase</fullName>
    </alternativeName>
    <alternativeName>
        <fullName evidence="4">NMN adenylyltransferase</fullName>
    </alternativeName>
</protein>
<dbReference type="PaxDb" id="768679-TTX_1599"/>
<dbReference type="NCBIfam" id="TIGR00125">
    <property type="entry name" value="cyt_tran_rel"/>
    <property type="match status" value="1"/>
</dbReference>
<dbReference type="InterPro" id="IPR014729">
    <property type="entry name" value="Rossmann-like_a/b/a_fold"/>
</dbReference>
<evidence type="ECO:0000256" key="3">
    <source>
        <dbReference type="ARBA" id="ARBA00022695"/>
    </source>
</evidence>
<evidence type="ECO:0000256" key="4">
    <source>
        <dbReference type="HAMAP-Rule" id="MF_00243"/>
    </source>
</evidence>
<evidence type="ECO:0000313" key="7">
    <source>
        <dbReference type="Proteomes" id="UP000002654"/>
    </source>
</evidence>
<dbReference type="Proteomes" id="UP000002654">
    <property type="component" value="Chromosome"/>
</dbReference>
<dbReference type="HAMAP" id="MF_00243">
    <property type="entry name" value="NMN_adenylyltr"/>
    <property type="match status" value="1"/>
</dbReference>
<keyword evidence="4" id="KW-0662">Pyridine nucleotide biosynthesis</keyword>
<reference evidence="6 7" key="1">
    <citation type="journal article" date="2011" name="PLoS ONE">
        <title>The complete genome sequence of Thermoproteus tenax: a physiologically versatile member of the Crenarchaeota.</title>
        <authorList>
            <person name="Siebers B."/>
            <person name="Zaparty M."/>
            <person name="Raddatz G."/>
            <person name="Tjaden B."/>
            <person name="Albers S.V."/>
            <person name="Bell S.D."/>
            <person name="Blombach F."/>
            <person name="Kletzin A."/>
            <person name="Kyrpides N."/>
            <person name="Lanz C."/>
            <person name="Plagens A."/>
            <person name="Rampp M."/>
            <person name="Rosinus A."/>
            <person name="von Jan M."/>
            <person name="Makarova K.S."/>
            <person name="Klenk H.P."/>
            <person name="Schuster S.C."/>
            <person name="Hensel R."/>
        </authorList>
    </citation>
    <scope>NUCLEOTIDE SEQUENCE [LARGE SCALE GENOMIC DNA]</scope>
    <source>
        <strain evidence="7">ATCC 35583 / DSM 2078 / JCM 9277 / NBRC 100435 / Kra 1</strain>
    </source>
</reference>
<feature type="domain" description="Cytidyltransferase-like" evidence="5">
    <location>
        <begin position="5"/>
        <end position="56"/>
    </location>
</feature>
<keyword evidence="2 4" id="KW-0808">Transferase</keyword>
<dbReference type="KEGG" id="ttn:TTX_1599"/>
<dbReference type="Gene3D" id="3.40.50.620">
    <property type="entry name" value="HUPs"/>
    <property type="match status" value="1"/>
</dbReference>
<gene>
    <name evidence="6" type="ordered locus">TTX_1599</name>
</gene>
<evidence type="ECO:0000259" key="5">
    <source>
        <dbReference type="Pfam" id="PF01467"/>
    </source>
</evidence>